<reference evidence="2" key="1">
    <citation type="journal article" date="2014" name="Science">
        <title>Ancient hybridizations among the ancestral genomes of bread wheat.</title>
        <authorList>
            <consortium name="International Wheat Genome Sequencing Consortium,"/>
            <person name="Marcussen T."/>
            <person name="Sandve S.R."/>
            <person name="Heier L."/>
            <person name="Spannagl M."/>
            <person name="Pfeifer M."/>
            <person name="Jakobsen K.S."/>
            <person name="Wulff B.B."/>
            <person name="Steuernagel B."/>
            <person name="Mayer K.F."/>
            <person name="Olsen O.A."/>
        </authorList>
    </citation>
    <scope>NUCLEOTIDE SEQUENCE [LARGE SCALE GENOMIC DNA]</scope>
    <source>
        <strain evidence="2">cv. AL8/78</strain>
    </source>
</reference>
<dbReference type="EnsemblPlants" id="AET5Gv20588500.5">
    <property type="protein sequence ID" value="AET5Gv20588500.5"/>
    <property type="gene ID" value="AET5Gv20588500"/>
</dbReference>
<name>A0A453L0W1_AEGTS</name>
<dbReference type="Proteomes" id="UP000015105">
    <property type="component" value="Chromosome 5D"/>
</dbReference>
<protein>
    <submittedName>
        <fullName evidence="1">Uncharacterized protein</fullName>
    </submittedName>
</protein>
<dbReference type="EnsemblPlants" id="AET5Gv20588500.3">
    <property type="protein sequence ID" value="AET5Gv20588500.3"/>
    <property type="gene ID" value="AET5Gv20588500"/>
</dbReference>
<sequence length="66" mass="7374">RRFRHVHVVPEILPSPLRSLIFTLIHGCHGSRVLLWKALVDVAICSASGYVDFVGSSSAFFCRCMN</sequence>
<organism evidence="1 2">
    <name type="scientific">Aegilops tauschii subsp. strangulata</name>
    <name type="common">Goatgrass</name>
    <dbReference type="NCBI Taxonomy" id="200361"/>
    <lineage>
        <taxon>Eukaryota</taxon>
        <taxon>Viridiplantae</taxon>
        <taxon>Streptophyta</taxon>
        <taxon>Embryophyta</taxon>
        <taxon>Tracheophyta</taxon>
        <taxon>Spermatophyta</taxon>
        <taxon>Magnoliopsida</taxon>
        <taxon>Liliopsida</taxon>
        <taxon>Poales</taxon>
        <taxon>Poaceae</taxon>
        <taxon>BOP clade</taxon>
        <taxon>Pooideae</taxon>
        <taxon>Triticodae</taxon>
        <taxon>Triticeae</taxon>
        <taxon>Triticinae</taxon>
        <taxon>Aegilops</taxon>
    </lineage>
</organism>
<accession>A0A453L0W1</accession>
<dbReference type="Gramene" id="AET5Gv20588500.5">
    <property type="protein sequence ID" value="AET5Gv20588500.5"/>
    <property type="gene ID" value="AET5Gv20588500"/>
</dbReference>
<keyword evidence="2" id="KW-1185">Reference proteome</keyword>
<reference evidence="1" key="3">
    <citation type="journal article" date="2017" name="Nature">
        <title>Genome sequence of the progenitor of the wheat D genome Aegilops tauschii.</title>
        <authorList>
            <person name="Luo M.C."/>
            <person name="Gu Y.Q."/>
            <person name="Puiu D."/>
            <person name="Wang H."/>
            <person name="Twardziok S.O."/>
            <person name="Deal K.R."/>
            <person name="Huo N."/>
            <person name="Zhu T."/>
            <person name="Wang L."/>
            <person name="Wang Y."/>
            <person name="McGuire P.E."/>
            <person name="Liu S."/>
            <person name="Long H."/>
            <person name="Ramasamy R.K."/>
            <person name="Rodriguez J.C."/>
            <person name="Van S.L."/>
            <person name="Yuan L."/>
            <person name="Wang Z."/>
            <person name="Xia Z."/>
            <person name="Xiao L."/>
            <person name="Anderson O.D."/>
            <person name="Ouyang S."/>
            <person name="Liang Y."/>
            <person name="Zimin A.V."/>
            <person name="Pertea G."/>
            <person name="Qi P."/>
            <person name="Bennetzen J.L."/>
            <person name="Dai X."/>
            <person name="Dawson M.W."/>
            <person name="Muller H.G."/>
            <person name="Kugler K."/>
            <person name="Rivarola-Duarte L."/>
            <person name="Spannagl M."/>
            <person name="Mayer K.F.X."/>
            <person name="Lu F.H."/>
            <person name="Bevan M.W."/>
            <person name="Leroy P."/>
            <person name="Li P."/>
            <person name="You F.M."/>
            <person name="Sun Q."/>
            <person name="Liu Z."/>
            <person name="Lyons E."/>
            <person name="Wicker T."/>
            <person name="Salzberg S.L."/>
            <person name="Devos K.M."/>
            <person name="Dvorak J."/>
        </authorList>
    </citation>
    <scope>NUCLEOTIDE SEQUENCE [LARGE SCALE GENOMIC DNA]</scope>
    <source>
        <strain evidence="1">cv. AL8/78</strain>
    </source>
</reference>
<reference evidence="1" key="4">
    <citation type="submission" date="2019-03" db="UniProtKB">
        <authorList>
            <consortium name="EnsemblPlants"/>
        </authorList>
    </citation>
    <scope>IDENTIFICATION</scope>
</reference>
<proteinExistence type="predicted"/>
<evidence type="ECO:0000313" key="1">
    <source>
        <dbReference type="EnsemblPlants" id="AET5Gv20588500.5"/>
    </source>
</evidence>
<reference evidence="1" key="5">
    <citation type="journal article" date="2021" name="G3 (Bethesda)">
        <title>Aegilops tauschii genome assembly Aet v5.0 features greater sequence contiguity and improved annotation.</title>
        <authorList>
            <person name="Wang L."/>
            <person name="Zhu T."/>
            <person name="Rodriguez J.C."/>
            <person name="Deal K.R."/>
            <person name="Dubcovsky J."/>
            <person name="McGuire P.E."/>
            <person name="Lux T."/>
            <person name="Spannagl M."/>
            <person name="Mayer K.F.X."/>
            <person name="Baldrich P."/>
            <person name="Meyers B.C."/>
            <person name="Huo N."/>
            <person name="Gu Y.Q."/>
            <person name="Zhou H."/>
            <person name="Devos K.M."/>
            <person name="Bennetzen J.L."/>
            <person name="Unver T."/>
            <person name="Budak H."/>
            <person name="Gulick P.J."/>
            <person name="Galiba G."/>
            <person name="Kalapos B."/>
            <person name="Nelson D.R."/>
            <person name="Li P."/>
            <person name="You F.M."/>
            <person name="Luo M.C."/>
            <person name="Dvorak J."/>
        </authorList>
    </citation>
    <scope>NUCLEOTIDE SEQUENCE [LARGE SCALE GENOMIC DNA]</scope>
    <source>
        <strain evidence="1">cv. AL8/78</strain>
    </source>
</reference>
<evidence type="ECO:0000313" key="2">
    <source>
        <dbReference type="Proteomes" id="UP000015105"/>
    </source>
</evidence>
<reference evidence="2" key="2">
    <citation type="journal article" date="2017" name="Nat. Plants">
        <title>The Aegilops tauschii genome reveals multiple impacts of transposons.</title>
        <authorList>
            <person name="Zhao G."/>
            <person name="Zou C."/>
            <person name="Li K."/>
            <person name="Wang K."/>
            <person name="Li T."/>
            <person name="Gao L."/>
            <person name="Zhang X."/>
            <person name="Wang H."/>
            <person name="Yang Z."/>
            <person name="Liu X."/>
            <person name="Jiang W."/>
            <person name="Mao L."/>
            <person name="Kong X."/>
            <person name="Jiao Y."/>
            <person name="Jia J."/>
        </authorList>
    </citation>
    <scope>NUCLEOTIDE SEQUENCE [LARGE SCALE GENOMIC DNA]</scope>
    <source>
        <strain evidence="2">cv. AL8/78</strain>
    </source>
</reference>
<dbReference type="AlphaFoldDB" id="A0A453L0W1"/>
<dbReference type="Gramene" id="AET5Gv20588500.3">
    <property type="protein sequence ID" value="AET5Gv20588500.3"/>
    <property type="gene ID" value="AET5Gv20588500"/>
</dbReference>